<feature type="compositionally biased region" description="Basic and acidic residues" evidence="1">
    <location>
        <begin position="17"/>
        <end position="30"/>
    </location>
</feature>
<feature type="region of interest" description="Disordered" evidence="1">
    <location>
        <begin position="13"/>
        <end position="174"/>
    </location>
</feature>
<evidence type="ECO:0000256" key="1">
    <source>
        <dbReference type="SAM" id="MobiDB-lite"/>
    </source>
</evidence>
<dbReference type="HOGENOM" id="CLU_1152144_0_0_1"/>
<name>A0A0C3SCB1_PHLG1</name>
<gene>
    <name evidence="2" type="ORF">PHLGIDRAFT_126876</name>
</gene>
<feature type="region of interest" description="Disordered" evidence="1">
    <location>
        <begin position="220"/>
        <end position="241"/>
    </location>
</feature>
<sequence>MLPVFNFRIHDNSASMLKDDDLSDDREPKKSITGNVKWRRGIPPQPPQQDYRLHPQAAASGSGVGIPFAASRSVPTTMPELGHSWESGTTEGSSVVGTPAASPSRHPRDRQQFGDEDWNPRRASPATASPFSAMLDGVFPLSLEDSEPAVEQEDVPKDVDTRDSSAGEPEGMEELDELEIRPMMAKLGRPHVAGLDMGFQDPTDFSRSLLFGGSVWQPFQLPSPRLSPLREMDELPSPLFD</sequence>
<feature type="compositionally biased region" description="Basic and acidic residues" evidence="1">
    <location>
        <begin position="154"/>
        <end position="165"/>
    </location>
</feature>
<feature type="compositionally biased region" description="Acidic residues" evidence="1">
    <location>
        <begin position="144"/>
        <end position="153"/>
    </location>
</feature>
<organism evidence="2 3">
    <name type="scientific">Phlebiopsis gigantea (strain 11061_1 CR5-6)</name>
    <name type="common">White-rot fungus</name>
    <name type="synonym">Peniophora gigantea</name>
    <dbReference type="NCBI Taxonomy" id="745531"/>
    <lineage>
        <taxon>Eukaryota</taxon>
        <taxon>Fungi</taxon>
        <taxon>Dikarya</taxon>
        <taxon>Basidiomycota</taxon>
        <taxon>Agaricomycotina</taxon>
        <taxon>Agaricomycetes</taxon>
        <taxon>Polyporales</taxon>
        <taxon>Phanerochaetaceae</taxon>
        <taxon>Phlebiopsis</taxon>
    </lineage>
</organism>
<proteinExistence type="predicted"/>
<reference evidence="2 3" key="1">
    <citation type="journal article" date="2014" name="PLoS Genet.">
        <title>Analysis of the Phlebiopsis gigantea genome, transcriptome and secretome provides insight into its pioneer colonization strategies of wood.</title>
        <authorList>
            <person name="Hori C."/>
            <person name="Ishida T."/>
            <person name="Igarashi K."/>
            <person name="Samejima M."/>
            <person name="Suzuki H."/>
            <person name="Master E."/>
            <person name="Ferreira P."/>
            <person name="Ruiz-Duenas F.J."/>
            <person name="Held B."/>
            <person name="Canessa P."/>
            <person name="Larrondo L.F."/>
            <person name="Schmoll M."/>
            <person name="Druzhinina I.S."/>
            <person name="Kubicek C.P."/>
            <person name="Gaskell J.A."/>
            <person name="Kersten P."/>
            <person name="St John F."/>
            <person name="Glasner J."/>
            <person name="Sabat G."/>
            <person name="Splinter BonDurant S."/>
            <person name="Syed K."/>
            <person name="Yadav J."/>
            <person name="Mgbeahuruike A.C."/>
            <person name="Kovalchuk A."/>
            <person name="Asiegbu F.O."/>
            <person name="Lackner G."/>
            <person name="Hoffmeister D."/>
            <person name="Rencoret J."/>
            <person name="Gutierrez A."/>
            <person name="Sun H."/>
            <person name="Lindquist E."/>
            <person name="Barry K."/>
            <person name="Riley R."/>
            <person name="Grigoriev I.V."/>
            <person name="Henrissat B."/>
            <person name="Kues U."/>
            <person name="Berka R.M."/>
            <person name="Martinez A.T."/>
            <person name="Covert S.F."/>
            <person name="Blanchette R.A."/>
            <person name="Cullen D."/>
        </authorList>
    </citation>
    <scope>NUCLEOTIDE SEQUENCE [LARGE SCALE GENOMIC DNA]</scope>
    <source>
        <strain evidence="2 3">11061_1 CR5-6</strain>
    </source>
</reference>
<dbReference type="Proteomes" id="UP000053257">
    <property type="component" value="Unassembled WGS sequence"/>
</dbReference>
<protein>
    <submittedName>
        <fullName evidence="2">Uncharacterized protein</fullName>
    </submittedName>
</protein>
<dbReference type="AlphaFoldDB" id="A0A0C3SCB1"/>
<keyword evidence="3" id="KW-1185">Reference proteome</keyword>
<evidence type="ECO:0000313" key="2">
    <source>
        <dbReference type="EMBL" id="KIP08680.1"/>
    </source>
</evidence>
<dbReference type="EMBL" id="KN840476">
    <property type="protein sequence ID" value="KIP08680.1"/>
    <property type="molecule type" value="Genomic_DNA"/>
</dbReference>
<accession>A0A0C3SCB1</accession>
<feature type="compositionally biased region" description="Polar residues" evidence="1">
    <location>
        <begin position="86"/>
        <end position="96"/>
    </location>
</feature>
<evidence type="ECO:0000313" key="3">
    <source>
        <dbReference type="Proteomes" id="UP000053257"/>
    </source>
</evidence>